<dbReference type="GO" id="GO:0005886">
    <property type="term" value="C:plasma membrane"/>
    <property type="evidence" value="ECO:0007669"/>
    <property type="project" value="UniProtKB-SubCell"/>
</dbReference>
<sequence length="124" mass="14235">MTNHKGMTLIEVMVALAIFAVAALSITNSLGQLMSNMPILQERTYAQWVADNVLVDAVLENKQQFLAIGKKEGDTEMAGERWYWRREIIKTQSDDFRMVKVSVSDDSRYDRILTQVNTYVFKVK</sequence>
<keyword evidence="5 9" id="KW-0997">Cell inner membrane</keyword>
<dbReference type="GO" id="GO:0015628">
    <property type="term" value="P:protein secretion by the type II secretion system"/>
    <property type="evidence" value="ECO:0007669"/>
    <property type="project" value="UniProtKB-UniRule"/>
</dbReference>
<dbReference type="Pfam" id="PF02501">
    <property type="entry name" value="T2SSI"/>
    <property type="match status" value="1"/>
</dbReference>
<dbReference type="NCBIfam" id="TIGR01707">
    <property type="entry name" value="gspI"/>
    <property type="match status" value="1"/>
</dbReference>
<keyword evidence="6" id="KW-0812">Transmembrane</keyword>
<keyword evidence="12" id="KW-1185">Reference proteome</keyword>
<comment type="function">
    <text evidence="9">Component of the type II secretion system required for the energy-dependent secretion of extracellular factors such as proteases and toxins from the periplasm.</text>
</comment>
<dbReference type="AlphaFoldDB" id="A0A3L8Q037"/>
<evidence type="ECO:0000256" key="6">
    <source>
        <dbReference type="ARBA" id="ARBA00022692"/>
    </source>
</evidence>
<comment type="subunit">
    <text evidence="9">Type II secretion is composed of four main components: the outer membrane complex, the inner membrane complex, the cytoplasmic secretion ATPase and the periplasm-spanning pseudopilus.</text>
</comment>
<dbReference type="InterPro" id="IPR010052">
    <property type="entry name" value="T2SS_protein-GspI"/>
</dbReference>
<accession>A0A3L8Q037</accession>
<dbReference type="PROSITE" id="PS00409">
    <property type="entry name" value="PROKAR_NTER_METHYL"/>
    <property type="match status" value="1"/>
</dbReference>
<comment type="similarity">
    <text evidence="2 9">Belongs to the GSP I family.</text>
</comment>
<dbReference type="EMBL" id="QZEI01000011">
    <property type="protein sequence ID" value="RLV60780.1"/>
    <property type="molecule type" value="Genomic_DNA"/>
</dbReference>
<name>A0A3L8Q037_9GAMM</name>
<dbReference type="PANTHER" id="PTHR38779:SF2">
    <property type="entry name" value="TYPE II SECRETION SYSTEM PROTEIN I-RELATED"/>
    <property type="match status" value="1"/>
</dbReference>
<evidence type="ECO:0000256" key="7">
    <source>
        <dbReference type="ARBA" id="ARBA00022989"/>
    </source>
</evidence>
<gene>
    <name evidence="11" type="primary">gspI</name>
    <name evidence="11" type="ORF">D5018_04755</name>
</gene>
<dbReference type="Pfam" id="PF07963">
    <property type="entry name" value="N_methyl"/>
    <property type="match status" value="1"/>
</dbReference>
<evidence type="ECO:0000313" key="11">
    <source>
        <dbReference type="EMBL" id="RLV60780.1"/>
    </source>
</evidence>
<keyword evidence="3" id="KW-1003">Cell membrane</keyword>
<evidence type="ECO:0000256" key="3">
    <source>
        <dbReference type="ARBA" id="ARBA00022475"/>
    </source>
</evidence>
<evidence type="ECO:0000256" key="2">
    <source>
        <dbReference type="ARBA" id="ARBA00008358"/>
    </source>
</evidence>
<dbReference type="NCBIfam" id="TIGR02532">
    <property type="entry name" value="IV_pilin_GFxxxE"/>
    <property type="match status" value="1"/>
</dbReference>
<dbReference type="InterPro" id="IPR045584">
    <property type="entry name" value="Pilin-like"/>
</dbReference>
<keyword evidence="7" id="KW-1133">Transmembrane helix</keyword>
<dbReference type="PANTHER" id="PTHR38779">
    <property type="entry name" value="TYPE II SECRETION SYSTEM PROTEIN I-RELATED"/>
    <property type="match status" value="1"/>
</dbReference>
<protein>
    <recommendedName>
        <fullName evidence="9">Type II secretion system protein I</fullName>
        <shortName evidence="9">T2SS minor pseudopilin I</shortName>
    </recommendedName>
</protein>
<proteinExistence type="inferred from homology"/>
<comment type="subcellular location">
    <subcellularLocation>
        <location evidence="1 9">Cell inner membrane</location>
        <topology evidence="1 9">Single-pass membrane protein</topology>
    </subcellularLocation>
</comment>
<dbReference type="Proteomes" id="UP000281474">
    <property type="component" value="Unassembled WGS sequence"/>
</dbReference>
<evidence type="ECO:0000256" key="5">
    <source>
        <dbReference type="ARBA" id="ARBA00022519"/>
    </source>
</evidence>
<dbReference type="RefSeq" id="WP_121837863.1">
    <property type="nucleotide sequence ID" value="NZ_ML014760.1"/>
</dbReference>
<dbReference type="Gene3D" id="3.30.1300.30">
    <property type="entry name" value="GSPII I/J protein-like"/>
    <property type="match status" value="1"/>
</dbReference>
<evidence type="ECO:0000256" key="1">
    <source>
        <dbReference type="ARBA" id="ARBA00004377"/>
    </source>
</evidence>
<feature type="domain" description="Type II secretion system protein GspI C-terminal" evidence="10">
    <location>
        <begin position="40"/>
        <end position="120"/>
    </location>
</feature>
<evidence type="ECO:0000256" key="9">
    <source>
        <dbReference type="RuleBase" id="RU368030"/>
    </source>
</evidence>
<dbReference type="InterPro" id="IPR003413">
    <property type="entry name" value="T2SS_GspI_C"/>
</dbReference>
<reference evidence="11 12" key="1">
    <citation type="submission" date="2018-09" db="EMBL/GenBank/DDBJ databases">
        <title>Phylogeny of the Shewanellaceae, and recommendation for two new genera, Pseudoshewanella and Parashewanella.</title>
        <authorList>
            <person name="Wang G."/>
        </authorList>
    </citation>
    <scope>NUCLEOTIDE SEQUENCE [LARGE SCALE GENOMIC DNA]</scope>
    <source>
        <strain evidence="11 12">C51</strain>
    </source>
</reference>
<evidence type="ECO:0000256" key="4">
    <source>
        <dbReference type="ARBA" id="ARBA00022481"/>
    </source>
</evidence>
<evidence type="ECO:0000259" key="10">
    <source>
        <dbReference type="Pfam" id="PF02501"/>
    </source>
</evidence>
<evidence type="ECO:0000313" key="12">
    <source>
        <dbReference type="Proteomes" id="UP000281474"/>
    </source>
</evidence>
<keyword evidence="8" id="KW-0472">Membrane</keyword>
<evidence type="ECO:0000256" key="8">
    <source>
        <dbReference type="ARBA" id="ARBA00023136"/>
    </source>
</evidence>
<organism evidence="11 12">
    <name type="scientific">Parashewanella curva</name>
    <dbReference type="NCBI Taxonomy" id="2338552"/>
    <lineage>
        <taxon>Bacteria</taxon>
        <taxon>Pseudomonadati</taxon>
        <taxon>Pseudomonadota</taxon>
        <taxon>Gammaproteobacteria</taxon>
        <taxon>Alteromonadales</taxon>
        <taxon>Shewanellaceae</taxon>
        <taxon>Parashewanella</taxon>
    </lineage>
</organism>
<comment type="PTM">
    <text evidence="9">Cleaved by prepilin peptidase.</text>
</comment>
<dbReference type="OrthoDB" id="6121517at2"/>
<dbReference type="InterPro" id="IPR012902">
    <property type="entry name" value="N_methyl_site"/>
</dbReference>
<dbReference type="GO" id="GO:0015627">
    <property type="term" value="C:type II protein secretion system complex"/>
    <property type="evidence" value="ECO:0007669"/>
    <property type="project" value="UniProtKB-UniRule"/>
</dbReference>
<dbReference type="SUPFAM" id="SSF54523">
    <property type="entry name" value="Pili subunits"/>
    <property type="match status" value="1"/>
</dbReference>
<comment type="caution">
    <text evidence="11">The sequence shown here is derived from an EMBL/GenBank/DDBJ whole genome shotgun (WGS) entry which is preliminary data.</text>
</comment>
<keyword evidence="4 9" id="KW-0488">Methylation</keyword>